<keyword evidence="6" id="KW-0812">Transmembrane</keyword>
<evidence type="ECO:0000256" key="4">
    <source>
        <dbReference type="ARBA" id="ARBA00023180"/>
    </source>
</evidence>
<keyword evidence="6" id="KW-0472">Membrane</keyword>
<evidence type="ECO:0000256" key="6">
    <source>
        <dbReference type="SAM" id="Phobius"/>
    </source>
</evidence>
<keyword evidence="6" id="KW-1133">Transmembrane helix</keyword>
<proteinExistence type="evidence at transcript level"/>
<organism evidence="7">
    <name type="scientific">Ixodes ricinus</name>
    <name type="common">Common tick</name>
    <name type="synonym">Acarus ricinus</name>
    <dbReference type="NCBI Taxonomy" id="34613"/>
    <lineage>
        <taxon>Eukaryota</taxon>
        <taxon>Metazoa</taxon>
        <taxon>Ecdysozoa</taxon>
        <taxon>Arthropoda</taxon>
        <taxon>Chelicerata</taxon>
        <taxon>Arachnida</taxon>
        <taxon>Acari</taxon>
        <taxon>Parasitiformes</taxon>
        <taxon>Ixodida</taxon>
        <taxon>Ixodoidea</taxon>
        <taxon>Ixodidae</taxon>
        <taxon>Ixodinae</taxon>
        <taxon>Ixodes</taxon>
    </lineage>
</organism>
<comment type="subcellular location">
    <subcellularLocation>
        <location evidence="1">Secreted</location>
    </subcellularLocation>
</comment>
<dbReference type="Pfam" id="PF12115">
    <property type="entry name" value="Salp15"/>
    <property type="match status" value="1"/>
</dbReference>
<evidence type="ECO:0000256" key="5">
    <source>
        <dbReference type="ARBA" id="ARBA00034321"/>
    </source>
</evidence>
<evidence type="ECO:0000313" key="7">
    <source>
        <dbReference type="EMBL" id="JAA70718.1"/>
    </source>
</evidence>
<feature type="transmembrane region" description="Helical" evidence="6">
    <location>
        <begin position="6"/>
        <end position="27"/>
    </location>
</feature>
<evidence type="ECO:0000256" key="1">
    <source>
        <dbReference type="ARBA" id="ARBA00004613"/>
    </source>
</evidence>
<sequence length="132" mass="13988">MKNTGLSFFIMGTTRLIVAMFVLLAICKPTVTGVTLKGADNLAPECGPKIEALCKNDTAGTLEEVQVTPRDCQVTCTYRLPGERTVSRGGFLVQNIDSAIVKLPQGMPCAFGATCDTNGKCSCSFCNKMGGK</sequence>
<accession>A0A0K8RIP7</accession>
<protein>
    <submittedName>
        <fullName evidence="7">Putative salp15</fullName>
    </submittedName>
</protein>
<keyword evidence="2" id="KW-0964">Secreted</keyword>
<dbReference type="InterPro" id="IPR021971">
    <property type="entry name" value="Salp15"/>
</dbReference>
<evidence type="ECO:0000256" key="2">
    <source>
        <dbReference type="ARBA" id="ARBA00022525"/>
    </source>
</evidence>
<dbReference type="GO" id="GO:0005576">
    <property type="term" value="C:extracellular region"/>
    <property type="evidence" value="ECO:0007669"/>
    <property type="project" value="UniProtKB-SubCell"/>
</dbReference>
<name>A0A0K8RIP7_IXORI</name>
<dbReference type="AlphaFoldDB" id="A0A0K8RIP7"/>
<comment type="similarity">
    <text evidence="5">Belongs to the salp15 family.</text>
</comment>
<keyword evidence="4" id="KW-0325">Glycoprotein</keyword>
<evidence type="ECO:0000256" key="3">
    <source>
        <dbReference type="ARBA" id="ARBA00022729"/>
    </source>
</evidence>
<reference evidence="7" key="1">
    <citation type="submission" date="2012-12" db="EMBL/GenBank/DDBJ databases">
        <title>Identification and characterization of a phenylalanine ammonia-lyase gene family in Isatis indigotica Fort.</title>
        <authorList>
            <person name="Liu Q."/>
            <person name="Chen J."/>
            <person name="Zhou X."/>
            <person name="Di P."/>
            <person name="Xiao Y."/>
            <person name="Xuan H."/>
            <person name="Zhang L."/>
            <person name="Chen W."/>
        </authorList>
    </citation>
    <scope>NUCLEOTIDE SEQUENCE</scope>
    <source>
        <tissue evidence="7">Salivary gland</tissue>
    </source>
</reference>
<keyword evidence="3" id="KW-0732">Signal</keyword>
<dbReference type="EMBL" id="GADI01003090">
    <property type="protein sequence ID" value="JAA70718.1"/>
    <property type="molecule type" value="mRNA"/>
</dbReference>